<feature type="transmembrane region" description="Helical" evidence="1">
    <location>
        <begin position="133"/>
        <end position="156"/>
    </location>
</feature>
<keyword evidence="1" id="KW-0472">Membrane</keyword>
<gene>
    <name evidence="2" type="ORF">HPHI1048_LOCUS23240</name>
</gene>
<dbReference type="EMBL" id="HBEO01034342">
    <property type="protein sequence ID" value="CAD8507648.1"/>
    <property type="molecule type" value="Transcribed_RNA"/>
</dbReference>
<proteinExistence type="predicted"/>
<keyword evidence="1" id="KW-0812">Transmembrane</keyword>
<protein>
    <submittedName>
        <fullName evidence="2">Uncharacterized protein</fullName>
    </submittedName>
</protein>
<organism evidence="2">
    <name type="scientific">Hanusia phi</name>
    <dbReference type="NCBI Taxonomy" id="3032"/>
    <lineage>
        <taxon>Eukaryota</taxon>
        <taxon>Cryptophyceae</taxon>
        <taxon>Pyrenomonadales</taxon>
        <taxon>Geminigeraceae</taxon>
        <taxon>Hanusia</taxon>
    </lineage>
</organism>
<dbReference type="AlphaFoldDB" id="A0A7S0I0V3"/>
<keyword evidence="1" id="KW-1133">Transmembrane helix</keyword>
<name>A0A7S0I0V3_9CRYP</name>
<accession>A0A7S0I0V3</accession>
<reference evidence="2" key="1">
    <citation type="submission" date="2021-01" db="EMBL/GenBank/DDBJ databases">
        <authorList>
            <person name="Corre E."/>
            <person name="Pelletier E."/>
            <person name="Niang G."/>
            <person name="Scheremetjew M."/>
            <person name="Finn R."/>
            <person name="Kale V."/>
            <person name="Holt S."/>
            <person name="Cochrane G."/>
            <person name="Meng A."/>
            <person name="Brown T."/>
            <person name="Cohen L."/>
        </authorList>
    </citation>
    <scope>NUCLEOTIDE SEQUENCE</scope>
    <source>
        <strain evidence="2">CCMP325</strain>
    </source>
</reference>
<feature type="transmembrane region" description="Helical" evidence="1">
    <location>
        <begin position="168"/>
        <end position="190"/>
    </location>
</feature>
<feature type="transmembrane region" description="Helical" evidence="1">
    <location>
        <begin position="54"/>
        <end position="73"/>
    </location>
</feature>
<evidence type="ECO:0000313" key="2">
    <source>
        <dbReference type="EMBL" id="CAD8507648.1"/>
    </source>
</evidence>
<feature type="transmembrane region" description="Helical" evidence="1">
    <location>
        <begin position="232"/>
        <end position="253"/>
    </location>
</feature>
<sequence length="368" mass="40962">MPPKAADDTKNKLANRLWAALNLNTKKTKGTGAVQVHRVTWRDGTTGKPSTETALVATFSFAALLVAVVYQNFHDAMIWMEWIESYKIFNANVSWLDFCGSCVVCHAFRVSLEKSIKAGDARIINMCKTAFGCYATTICTCTFLQFGGTTTTGAILGQYPSWLAGTHVFSAFLLAWWLTFCSPFDIWHFWMKTPWLMIPIKAFATISSAHAITSWGMEKALNAEHERMRKSVWAALLCGFTSGSFGWVVVSYFETGGSAIVASAPSWAMQRAWYLIWLYYALTDPHGVLRAVGARLEGISPVLSMLMMSPVSKSAGKVVVATCCLVLQFALDICCYDLLPHLNKFFAIFWRAIAPLKMDRVYIPPRSE</sequence>
<evidence type="ECO:0000256" key="1">
    <source>
        <dbReference type="SAM" id="Phobius"/>
    </source>
</evidence>